<evidence type="ECO:0000313" key="8">
    <source>
        <dbReference type="Proteomes" id="UP000319908"/>
    </source>
</evidence>
<dbReference type="InterPro" id="IPR028994">
    <property type="entry name" value="Integrin_alpha_N"/>
</dbReference>
<evidence type="ECO:0000259" key="6">
    <source>
        <dbReference type="Pfam" id="PF17210"/>
    </source>
</evidence>
<reference evidence="7 8" key="1">
    <citation type="journal article" date="2020" name="Antonie Van Leeuwenhoek">
        <title>Rhodopirellula heiligendammensis sp. nov., Rhodopirellula pilleata sp. nov., and Rhodopirellula solitaria sp. nov. isolated from natural or artificial marine surfaces in Northern Germany and California, USA, and emended description of the genus Rhodopirellula.</title>
        <authorList>
            <person name="Kallscheuer N."/>
            <person name="Wiegand S."/>
            <person name="Jogler M."/>
            <person name="Boedeker C."/>
            <person name="Peeters S.H."/>
            <person name="Rast P."/>
            <person name="Heuer A."/>
            <person name="Jetten M.S.M."/>
            <person name="Rohde M."/>
            <person name="Jogler C."/>
        </authorList>
    </citation>
    <scope>NUCLEOTIDE SEQUENCE [LARGE SCALE GENOMIC DNA]</scope>
    <source>
        <strain evidence="7 8">Poly21</strain>
    </source>
</reference>
<dbReference type="Proteomes" id="UP000319908">
    <property type="component" value="Unassembled WGS sequence"/>
</dbReference>
<comment type="similarity">
    <text evidence="2">Belongs to the serine-aspartate repeat-containing protein (SDr) family.</text>
</comment>
<gene>
    <name evidence="7" type="primary">sdrD_1</name>
    <name evidence="7" type="ORF">Poly21_00790</name>
</gene>
<evidence type="ECO:0000256" key="2">
    <source>
        <dbReference type="ARBA" id="ARBA00007257"/>
    </source>
</evidence>
<comment type="subcellular location">
    <subcellularLocation>
        <location evidence="1">Secreted</location>
    </subcellularLocation>
</comment>
<feature type="domain" description="SD-repeat containing protein B" evidence="6">
    <location>
        <begin position="404"/>
        <end position="493"/>
    </location>
</feature>
<dbReference type="SUPFAM" id="SSF69318">
    <property type="entry name" value="Integrin alpha N-terminal domain"/>
    <property type="match status" value="1"/>
</dbReference>
<dbReference type="Gene3D" id="2.60.40.10">
    <property type="entry name" value="Immunoglobulins"/>
    <property type="match status" value="10"/>
</dbReference>
<dbReference type="EMBL" id="SJPU01000001">
    <property type="protein sequence ID" value="TWU17927.1"/>
    <property type="molecule type" value="Genomic_DNA"/>
</dbReference>
<dbReference type="Pfam" id="PF17210">
    <property type="entry name" value="SdrD_B"/>
    <property type="match status" value="9"/>
</dbReference>
<dbReference type="SUPFAM" id="SSF117074">
    <property type="entry name" value="Hypothetical protein PA1324"/>
    <property type="match status" value="10"/>
</dbReference>
<feature type="domain" description="SD-repeat containing protein B" evidence="6">
    <location>
        <begin position="648"/>
        <end position="721"/>
    </location>
</feature>
<feature type="region of interest" description="Disordered" evidence="5">
    <location>
        <begin position="1838"/>
        <end position="1875"/>
    </location>
</feature>
<evidence type="ECO:0000313" key="7">
    <source>
        <dbReference type="EMBL" id="TWU17927.1"/>
    </source>
</evidence>
<feature type="domain" description="SD-repeat containing protein B" evidence="6">
    <location>
        <begin position="757"/>
        <end position="842"/>
    </location>
</feature>
<dbReference type="PANTHER" id="PTHR36108">
    <property type="entry name" value="COLOSSIN-B-RELATED"/>
    <property type="match status" value="1"/>
</dbReference>
<feature type="domain" description="SD-repeat containing protein B" evidence="6">
    <location>
        <begin position="1090"/>
        <end position="1175"/>
    </location>
</feature>
<feature type="domain" description="SD-repeat containing protein B" evidence="6">
    <location>
        <begin position="979"/>
        <end position="1064"/>
    </location>
</feature>
<evidence type="ECO:0000256" key="5">
    <source>
        <dbReference type="SAM" id="MobiDB-lite"/>
    </source>
</evidence>
<proteinExistence type="inferred from homology"/>
<feature type="domain" description="SD-repeat containing protein B" evidence="6">
    <location>
        <begin position="283"/>
        <end position="357"/>
    </location>
</feature>
<name>A0A5C6C1R8_9BACT</name>
<protein>
    <submittedName>
        <fullName evidence="7">Serine-aspartate repeat-containing protein D</fullName>
    </submittedName>
</protein>
<evidence type="ECO:0000256" key="4">
    <source>
        <dbReference type="ARBA" id="ARBA00022729"/>
    </source>
</evidence>
<dbReference type="SUPFAM" id="SSF49478">
    <property type="entry name" value="Cna protein B-type domain"/>
    <property type="match status" value="1"/>
</dbReference>
<comment type="caution">
    <text evidence="7">The sequence shown here is derived from an EMBL/GenBank/DDBJ whole genome shotgun (WGS) entry which is preliminary data.</text>
</comment>
<feature type="domain" description="SD-repeat containing protein B" evidence="6">
    <location>
        <begin position="1201"/>
        <end position="1276"/>
    </location>
</feature>
<keyword evidence="4" id="KW-0732">Signal</keyword>
<dbReference type="InterPro" id="IPR013783">
    <property type="entry name" value="Ig-like_fold"/>
</dbReference>
<dbReference type="GO" id="GO:0005576">
    <property type="term" value="C:extracellular region"/>
    <property type="evidence" value="ECO:0007669"/>
    <property type="project" value="UniProtKB-SubCell"/>
</dbReference>
<sequence length="1875" mass="199786">MFWKHIEDFCASIGFSGRPCAVSDAAGDSARSASVRARRGKLSRMITPTHSHVGVHSRSMRVESLEPRRLMAADPIHVGVVYVETDYLESDVGSDSQGDRFIVSFTGGAPGTKLTELRIRTDKDSDGISVGDLIFDTDAGGRGKNGYHPFKLVPGQSEEATAEVSDGGQELILRPKDFQAGDRLIFTIDVDEVLRNLADLDQFNARLDVIASGQEFQDSILEAKFEAPDYFESTADSIFLNDYGDPHADYGLNLPPDQGTSVDSLPNRSAAAVGSVTQTPRPASVGGFVYLDDNGSGTKDVGEKGLAGIRVRLEPIDTIEPQAVLTTTTGADGSYEFTGVMPGRYRIVELDQPEDTDDGIDAAGTISGRIVGAAVNPGDEIRDLVLKGGDTGINYNFGELPLGSIGGFVYLVNPGEDCTGDHDASNSQPIEGAEVRLIGEDGQTIATTYTGADGSYLFSKLHAGIYRIVEVTPAGLLDGESHAGDIHTLSSTVLVGAGTAVDGGNIRSIELPSGGNGTEYNFCEAAPGSIAGQVYHDRNDNGQRDAGEEAIVGVALDLIGSDGTVVATTLTDSQGAYRFDNLTPDDYRIVESQPVGFIDGKDQVGTIDGRPVGRLGSDGDSLVDVVLRQGLDGVGYDFGERQVGSLSGQVHVDLDGDCVLDPGEPLLAGVVIELQDASGKTVATTTTDANGNYRFENLMPGTYTVVEHQPTGYFEGGATVGTLGGVLDGPNRITNVTIGSGQNALNYDFCEQPPAELSGVVFVDVDGDCVQDANEAGIAGVIVDLLDSSGKVVATTTTDSNGMYSFANLRAGAYTVRETQPGGYFQGGQTAGNKGGNTSVADHISAIPIGWGETLTDYNFCEVLPAGLSGVVYVDRDADCIRDEDEEGLAGVLIELLNESGEVVDSTTTDANGRYSFTNLKAGEYTVRETQPSGYFQGGQKAGSHGGDASVADRISAIPIGWGETLTDYDFCEVLPAELSGVVYVDRDADCVRDEGEEGLADVLIELLDQHGNVVASTRTDASGQYSFSNLQAGSYTVRETQPSGYFQGGQKAGSNGGDASIADRISAIPVGWGETLTDYNFCEVLPAELSGIVYVDRDADCVRDEGEEGLAGVLIELLDETGKVVGATTTDASGRYSFTNLQAGQYTVRETQPDGYFQGGQVAGSHGGDASVADHISAIQIGWGDQLTDYNFCEQLPGTISGKVWSNLDRDDEFDSNESPIAGVLIELSDETGVIASTRTDAQGCYEFTGLRAGTYTVTEHQPDGYFNGGQTVGALGGRSLDVDVIGEIDLKGGDQGSEYNFYELAPVTISGYVFQDGGALVLSQTPDPELLRQYRDGELTPDDIRLSGVGLELRDENGVRIDPASVQLGGSSGVVLRVTTDGNGYYEFTGLRPWTSYSVYQDQPDGFVDSLDTPGTTGGLAINAADFTQPGALQAFLNGLAVGGDPRFDAIFHIEVTPGGTSSGNNFSEIVIEAPPVVPPWVYNPTPTPEQPTAPIETFDPSAPLSTQPYQFDTITPPIIADDEWQVSWHLSVINGGFPRGQGQQPESAIMTSHDGSLRAQPANFRSATDSDHENRKLSDMLLEVDLSHGRWQIQPSSTKVLSDSVAGSKIEIGHRDATALTGDFDGDGVDEAVLFIDGQWFVDLNGDGKWDKGDLWVRLGTALDRPVVGDWDGDGKDDVGIFGRRWQNDEYRIRQDPGLPDPANQRRRNLRREDLVHRVPTEHEKQQRVLMRGHDGELLADAVDHVFQYGEQVDTPLAGDWNGDGIDQIGVFRSGQWMLDEDGDGRWTGQDRPIEFGQPGDEPVVGDFDGDGIDEIGVVRGDLWIIDSDGDRRLTGNDQQIRIPRPDGDSQPIVGDFDGDDRDDPGYYRAAG</sequence>
<keyword evidence="8" id="KW-1185">Reference proteome</keyword>
<feature type="domain" description="SD-repeat containing protein B" evidence="6">
    <location>
        <begin position="870"/>
        <end position="953"/>
    </location>
</feature>
<accession>A0A5C6C1R8</accession>
<feature type="domain" description="SD-repeat containing protein B" evidence="6">
    <location>
        <begin position="529"/>
        <end position="606"/>
    </location>
</feature>
<dbReference type="InterPro" id="IPR033764">
    <property type="entry name" value="Sdr_B"/>
</dbReference>
<organism evidence="7 8">
    <name type="scientific">Allorhodopirellula heiligendammensis</name>
    <dbReference type="NCBI Taxonomy" id="2714739"/>
    <lineage>
        <taxon>Bacteria</taxon>
        <taxon>Pseudomonadati</taxon>
        <taxon>Planctomycetota</taxon>
        <taxon>Planctomycetia</taxon>
        <taxon>Pirellulales</taxon>
        <taxon>Pirellulaceae</taxon>
        <taxon>Allorhodopirellula</taxon>
    </lineage>
</organism>
<evidence type="ECO:0000256" key="1">
    <source>
        <dbReference type="ARBA" id="ARBA00004613"/>
    </source>
</evidence>
<keyword evidence="3" id="KW-0964">Secreted</keyword>
<evidence type="ECO:0000256" key="3">
    <source>
        <dbReference type="ARBA" id="ARBA00022525"/>
    </source>
</evidence>
<dbReference type="PANTHER" id="PTHR36108:SF13">
    <property type="entry name" value="COLOSSIN-B-RELATED"/>
    <property type="match status" value="1"/>
</dbReference>